<dbReference type="Proteomes" id="UP000249579">
    <property type="component" value="Plasmid pZKMB1"/>
</dbReference>
<evidence type="ECO:0008006" key="4">
    <source>
        <dbReference type="Google" id="ProtNLM"/>
    </source>
</evidence>
<evidence type="ECO:0000256" key="1">
    <source>
        <dbReference type="SAM" id="Phobius"/>
    </source>
</evidence>
<comment type="caution">
    <text evidence="2">The sequence shown here is derived from an EMBL/GenBank/DDBJ whole genome shotgun (WGS) entry which is preliminary data.</text>
</comment>
<dbReference type="EMBL" id="PZJG01000030">
    <property type="protein sequence ID" value="RAK47849.1"/>
    <property type="molecule type" value="Genomic_DNA"/>
</dbReference>
<keyword evidence="2" id="KW-0614">Plasmid</keyword>
<feature type="transmembrane region" description="Helical" evidence="1">
    <location>
        <begin position="31"/>
        <end position="50"/>
    </location>
</feature>
<keyword evidence="1" id="KW-0472">Membrane</keyword>
<dbReference type="RefSeq" id="WP_111744423.1">
    <property type="nucleotide sequence ID" value="NZ_CM009972.1"/>
</dbReference>
<keyword evidence="1" id="KW-1133">Transmembrane helix</keyword>
<feature type="transmembrane region" description="Helical" evidence="1">
    <location>
        <begin position="56"/>
        <end position="78"/>
    </location>
</feature>
<evidence type="ECO:0000313" key="3">
    <source>
        <dbReference type="Proteomes" id="UP000249579"/>
    </source>
</evidence>
<reference evidence="2 3" key="1">
    <citation type="journal article" date="2018" name="Front. Microbiol.">
        <title>Description and Comparative Genomics of Macrococcus caseolyticus subsp. hominis subsp. nov., Macrococcus goetzii sp. nov., Macrococcus epidermidis sp. nov., and Macrococcus bohemicus sp. nov., Novel Macrococci From Human Clinical Material With Virulence Potential and Suspected Uptake of Foreign DNA by Natural Transformation.</title>
        <authorList>
            <person name="Maslanova I."/>
            <person name="Wertheimer Z."/>
            <person name="Sedlacek I."/>
            <person name="Svec P."/>
            <person name="Indrakova A."/>
            <person name="Kovarovic V."/>
            <person name="Schumann P."/>
            <person name="Sproer C."/>
            <person name="Kralova S."/>
            <person name="Sedo O."/>
            <person name="Kristofova L."/>
            <person name="Vrbovska V."/>
            <person name="Fuzik T."/>
            <person name="Petras P."/>
            <person name="Zdrahal Z."/>
            <person name="Ruzickova V."/>
            <person name="Doskar J."/>
            <person name="Pantucek R."/>
        </authorList>
    </citation>
    <scope>NUCLEOTIDE SEQUENCE [LARGE SCALE GENOMIC DNA]</scope>
    <source>
        <strain evidence="2 3">03/115</strain>
        <plasmid evidence="2">pZKMB1</plasmid>
    </source>
</reference>
<keyword evidence="1" id="KW-0812">Transmembrane</keyword>
<accession>A0A328A026</accession>
<geneLocation type="plasmid" evidence="3">
    <name>pzkmb1</name>
</geneLocation>
<gene>
    <name evidence="2" type="ORF">BHX94_12265</name>
</gene>
<sequence length="116" mass="13857">MSMELRNGKEFVFPDNTSSDYGIFRGITLGYFIRNILPILFLIVLFIAFFPPINNWIAYIIKFGISAVVLTVYLAVILTPPVPERNNITYHHYRRFRKSYKNRQKLFYMKKKKNRK</sequence>
<organism evidence="2 3">
    <name type="scientific">Macrococcoides bohemicum</name>
    <dbReference type="NCBI Taxonomy" id="1903056"/>
    <lineage>
        <taxon>Bacteria</taxon>
        <taxon>Bacillati</taxon>
        <taxon>Bacillota</taxon>
        <taxon>Bacilli</taxon>
        <taxon>Bacillales</taxon>
        <taxon>Staphylococcaceae</taxon>
        <taxon>Macrococcoides</taxon>
    </lineage>
</organism>
<dbReference type="AlphaFoldDB" id="A0A328A026"/>
<protein>
    <recommendedName>
        <fullName evidence="4">Conjugal transfer protein</fullName>
    </recommendedName>
</protein>
<name>A0A328A026_9STAP</name>
<proteinExistence type="predicted"/>
<dbReference type="OrthoDB" id="2152080at2"/>
<evidence type="ECO:0000313" key="2">
    <source>
        <dbReference type="EMBL" id="RAK47849.1"/>
    </source>
</evidence>